<sequence>MLEEKIRIEKAYDSVNWDFLFGFLLAIGTPMGLKGLRQGDPSSLFFFITEMDVLSPMLNRTPRVSTFYGVFAGLKFGDLSGLVANHGYGLPIVPLFNILLVGFVHGMLESCLAGHLQLGKEKSKEGVKVTLREVCLPFGEGGFAIRDRLIFLRGSQGLLIVGWVSPSVFELQRDRLKEHFHLEVGDGRFCRERLDSVLSPVISCSCRVLLDVILGIVSFWSWLPRIGLGGGMLSCLECVVRELGQARDPIILFQILRTCVRARAVSWREDVHDII</sequence>
<protein>
    <submittedName>
        <fullName evidence="1">Transposon TX1 uncharacterized</fullName>
    </submittedName>
</protein>
<evidence type="ECO:0000313" key="2">
    <source>
        <dbReference type="Proteomes" id="UP000321393"/>
    </source>
</evidence>
<accession>A0A5A7U4S2</accession>
<reference evidence="1 2" key="1">
    <citation type="submission" date="2019-08" db="EMBL/GenBank/DDBJ databases">
        <title>Draft genome sequences of two oriental melons (Cucumis melo L. var makuwa).</title>
        <authorList>
            <person name="Kwon S.-Y."/>
        </authorList>
    </citation>
    <scope>NUCLEOTIDE SEQUENCE [LARGE SCALE GENOMIC DNA]</scope>
    <source>
        <strain evidence="2">cv. SW 3</strain>
        <tissue evidence="1">Leaf</tissue>
    </source>
</reference>
<dbReference type="Proteomes" id="UP000321393">
    <property type="component" value="Unassembled WGS sequence"/>
</dbReference>
<dbReference type="OrthoDB" id="1938625at2759"/>
<organism evidence="1 2">
    <name type="scientific">Cucumis melo var. makuwa</name>
    <name type="common">Oriental melon</name>
    <dbReference type="NCBI Taxonomy" id="1194695"/>
    <lineage>
        <taxon>Eukaryota</taxon>
        <taxon>Viridiplantae</taxon>
        <taxon>Streptophyta</taxon>
        <taxon>Embryophyta</taxon>
        <taxon>Tracheophyta</taxon>
        <taxon>Spermatophyta</taxon>
        <taxon>Magnoliopsida</taxon>
        <taxon>eudicotyledons</taxon>
        <taxon>Gunneridae</taxon>
        <taxon>Pentapetalae</taxon>
        <taxon>rosids</taxon>
        <taxon>fabids</taxon>
        <taxon>Cucurbitales</taxon>
        <taxon>Cucurbitaceae</taxon>
        <taxon>Benincaseae</taxon>
        <taxon>Cucumis</taxon>
    </lineage>
</organism>
<dbReference type="AlphaFoldDB" id="A0A5A7U4S2"/>
<proteinExistence type="predicted"/>
<gene>
    <name evidence="1" type="ORF">E6C27_scaffold355G00710</name>
</gene>
<dbReference type="EMBL" id="SSTE01011875">
    <property type="protein sequence ID" value="KAA0050230.1"/>
    <property type="molecule type" value="Genomic_DNA"/>
</dbReference>
<evidence type="ECO:0000313" key="1">
    <source>
        <dbReference type="EMBL" id="KAA0050230.1"/>
    </source>
</evidence>
<comment type="caution">
    <text evidence="1">The sequence shown here is derived from an EMBL/GenBank/DDBJ whole genome shotgun (WGS) entry which is preliminary data.</text>
</comment>
<name>A0A5A7U4S2_CUCMM</name>